<dbReference type="PROSITE" id="PS50935">
    <property type="entry name" value="SSB"/>
    <property type="match status" value="1"/>
</dbReference>
<dbReference type="Proteomes" id="UP000593915">
    <property type="component" value="Chromosome"/>
</dbReference>
<dbReference type="SUPFAM" id="SSF50249">
    <property type="entry name" value="Nucleic acid-binding proteins"/>
    <property type="match status" value="1"/>
</dbReference>
<reference evidence="5 6" key="1">
    <citation type="submission" date="2020-09" db="EMBL/GenBank/DDBJ databases">
        <title>Characterization of Treponema spp. from bovine digital dermatitis in Korea.</title>
        <authorList>
            <person name="Espiritu H.M."/>
            <person name="Cho Y.I."/>
            <person name="Mamuad L."/>
        </authorList>
    </citation>
    <scope>NUCLEOTIDE SEQUENCE [LARGE SCALE GENOMIC DNA]</scope>
    <source>
        <strain evidence="5 6">KS1</strain>
    </source>
</reference>
<comment type="caution">
    <text evidence="2">Lacks conserved residue(s) required for the propagation of feature annotation.</text>
</comment>
<dbReference type="EMBL" id="CP061839">
    <property type="protein sequence ID" value="QOW61781.1"/>
    <property type="molecule type" value="Genomic_DNA"/>
</dbReference>
<proteinExistence type="inferred from homology"/>
<name>A0A7S6WR42_9SPIR</name>
<dbReference type="HAMAP" id="MF_00984">
    <property type="entry name" value="SSB"/>
    <property type="match status" value="1"/>
</dbReference>
<dbReference type="RefSeq" id="WP_194077310.1">
    <property type="nucleotide sequence ID" value="NZ_CP061839.1"/>
</dbReference>
<dbReference type="GO" id="GO:0003697">
    <property type="term" value="F:single-stranded DNA binding"/>
    <property type="evidence" value="ECO:0007669"/>
    <property type="project" value="UniProtKB-UniRule"/>
</dbReference>
<evidence type="ECO:0000256" key="4">
    <source>
        <dbReference type="SAM" id="MobiDB-lite"/>
    </source>
</evidence>
<dbReference type="NCBIfam" id="TIGR00621">
    <property type="entry name" value="ssb"/>
    <property type="match status" value="1"/>
</dbReference>
<feature type="region of interest" description="Disordered" evidence="4">
    <location>
        <begin position="108"/>
        <end position="174"/>
    </location>
</feature>
<dbReference type="InterPro" id="IPR000424">
    <property type="entry name" value="Primosome_PriB/ssb"/>
</dbReference>
<evidence type="ECO:0000256" key="1">
    <source>
        <dbReference type="ARBA" id="ARBA00023125"/>
    </source>
</evidence>
<dbReference type="InterPro" id="IPR012340">
    <property type="entry name" value="NA-bd_OB-fold"/>
</dbReference>
<dbReference type="GO" id="GO:0006260">
    <property type="term" value="P:DNA replication"/>
    <property type="evidence" value="ECO:0007669"/>
    <property type="project" value="InterPro"/>
</dbReference>
<dbReference type="Gene3D" id="2.40.50.140">
    <property type="entry name" value="Nucleic acid-binding proteins"/>
    <property type="match status" value="1"/>
</dbReference>
<accession>A0A7S6WR42</accession>
<dbReference type="CDD" id="cd04496">
    <property type="entry name" value="SSB_OBF"/>
    <property type="match status" value="1"/>
</dbReference>
<dbReference type="GO" id="GO:0009295">
    <property type="term" value="C:nucleoid"/>
    <property type="evidence" value="ECO:0007669"/>
    <property type="project" value="TreeGrafter"/>
</dbReference>
<keyword evidence="1 2" id="KW-0238">DNA-binding</keyword>
<sequence>MADINHVVLVGRLTRDAELRYTSSGIAVCNFAIAVNRRRKNGDEWSEETSFFDVVLWGRQGESLNQYLIKGKQVAIDGELRQNRWEQDGQTRSRIEIVANNLQLLGGGQGGQAPQGQQIRQGTAPQQAGYGNQQYQTGAGGQAPSAYQRRPDAPPYNDDYIPDPGNSDLDNIPF</sequence>
<evidence type="ECO:0000313" key="6">
    <source>
        <dbReference type="Proteomes" id="UP000593915"/>
    </source>
</evidence>
<evidence type="ECO:0000256" key="2">
    <source>
        <dbReference type="HAMAP-Rule" id="MF_00984"/>
    </source>
</evidence>
<dbReference type="PANTHER" id="PTHR10302">
    <property type="entry name" value="SINGLE-STRANDED DNA-BINDING PROTEIN"/>
    <property type="match status" value="1"/>
</dbReference>
<dbReference type="PANTHER" id="PTHR10302:SF0">
    <property type="entry name" value="SINGLE-STRANDED DNA-BINDING PROTEIN, MITOCHONDRIAL"/>
    <property type="match status" value="1"/>
</dbReference>
<evidence type="ECO:0000313" key="5">
    <source>
        <dbReference type="EMBL" id="QOW61781.1"/>
    </source>
</evidence>
<comment type="subunit">
    <text evidence="2">Homotetramer.</text>
</comment>
<feature type="compositionally biased region" description="Polar residues" evidence="4">
    <location>
        <begin position="123"/>
        <end position="137"/>
    </location>
</feature>
<gene>
    <name evidence="5" type="ORF">IFE08_05270</name>
</gene>
<dbReference type="AlphaFoldDB" id="A0A7S6WR42"/>
<evidence type="ECO:0000256" key="3">
    <source>
        <dbReference type="RuleBase" id="RU000524"/>
    </source>
</evidence>
<protein>
    <recommendedName>
        <fullName evidence="2 3">Single-stranded DNA-binding protein</fullName>
        <shortName evidence="2">SSB</shortName>
    </recommendedName>
</protein>
<organism evidence="5 6">
    <name type="scientific">Treponema pedis</name>
    <dbReference type="NCBI Taxonomy" id="409322"/>
    <lineage>
        <taxon>Bacteria</taxon>
        <taxon>Pseudomonadati</taxon>
        <taxon>Spirochaetota</taxon>
        <taxon>Spirochaetia</taxon>
        <taxon>Spirochaetales</taxon>
        <taxon>Treponemataceae</taxon>
        <taxon>Treponema</taxon>
    </lineage>
</organism>
<dbReference type="Pfam" id="PF00436">
    <property type="entry name" value="SSB"/>
    <property type="match status" value="1"/>
</dbReference>
<dbReference type="InterPro" id="IPR011344">
    <property type="entry name" value="ssDNA-bd"/>
</dbReference>